<organism evidence="5 6">
    <name type="scientific">Niallia hominis</name>
    <dbReference type="NCBI Taxonomy" id="3133173"/>
    <lineage>
        <taxon>Bacteria</taxon>
        <taxon>Bacillati</taxon>
        <taxon>Bacillota</taxon>
        <taxon>Bacilli</taxon>
        <taxon>Bacillales</taxon>
        <taxon>Bacillaceae</taxon>
        <taxon>Niallia</taxon>
    </lineage>
</organism>
<keyword evidence="6" id="KW-1185">Reference proteome</keyword>
<dbReference type="SUPFAM" id="SSF56176">
    <property type="entry name" value="FAD-binding/transporter-associated domain-like"/>
    <property type="match status" value="1"/>
</dbReference>
<evidence type="ECO:0000259" key="4">
    <source>
        <dbReference type="PROSITE" id="PS51387"/>
    </source>
</evidence>
<comment type="caution">
    <text evidence="5">The sequence shown here is derived from an EMBL/GenBank/DDBJ whole genome shotgun (WGS) entry which is preliminary data.</text>
</comment>
<dbReference type="Gene3D" id="3.30.465.10">
    <property type="match status" value="1"/>
</dbReference>
<dbReference type="InterPro" id="IPR036683">
    <property type="entry name" value="CO_DH_flav_C_dom_sf"/>
</dbReference>
<evidence type="ECO:0000313" key="5">
    <source>
        <dbReference type="EMBL" id="MEQ2465443.1"/>
    </source>
</evidence>
<dbReference type="InterPro" id="IPR016166">
    <property type="entry name" value="FAD-bd_PCMH"/>
</dbReference>
<evidence type="ECO:0000256" key="2">
    <source>
        <dbReference type="ARBA" id="ARBA00022827"/>
    </source>
</evidence>
<reference evidence="5 6" key="1">
    <citation type="submission" date="2024-03" db="EMBL/GenBank/DDBJ databases">
        <title>Human intestinal bacterial collection.</title>
        <authorList>
            <person name="Pauvert C."/>
            <person name="Hitch T.C.A."/>
            <person name="Clavel T."/>
        </authorList>
    </citation>
    <scope>NUCLEOTIDE SEQUENCE [LARGE SCALE GENOMIC DNA]</scope>
    <source>
        <strain evidence="5 6">CLA-SR-H024</strain>
    </source>
</reference>
<dbReference type="Gene3D" id="3.30.390.50">
    <property type="entry name" value="CO dehydrogenase flavoprotein, C-terminal domain"/>
    <property type="match status" value="1"/>
</dbReference>
<protein>
    <submittedName>
        <fullName evidence="5">FAD binding domain-containing protein</fullName>
    </submittedName>
</protein>
<gene>
    <name evidence="5" type="ORF">WMO63_07160</name>
</gene>
<dbReference type="PANTHER" id="PTHR42659">
    <property type="entry name" value="XANTHINE DEHYDROGENASE SUBUNIT C-RELATED"/>
    <property type="match status" value="1"/>
</dbReference>
<dbReference type="InterPro" id="IPR002346">
    <property type="entry name" value="Mopterin_DH_FAD-bd"/>
</dbReference>
<dbReference type="SMART" id="SM01092">
    <property type="entry name" value="CO_deh_flav_C"/>
    <property type="match status" value="1"/>
</dbReference>
<sequence>MKISAETYPTSVEIPNNLSDIQNLIVQHNTIISGGTILQINWEAGVEKPKHLISTEKLPELKGIEEVRLDGQLYMRIGAAMTISDCLNNSFVRKNASILAEACEKIAAPAVRNRGTIGGNICSKIGDTIPVLLVLEAQLSFYNGEQEKMISLRKWLAKPTPPSSELLTNIFIPIINAQNYSFFKKIGRRETFTAAIISVAGYLEYEEYNIKAKLSIGGGAHLPCRLTLAEEELNKGMKEIDWSCLYKKIQDDFSSYTDPFVTADYRKKVAANLFLATIKDFVKKQRKE</sequence>
<dbReference type="InterPro" id="IPR016169">
    <property type="entry name" value="FAD-bd_PCMH_sub2"/>
</dbReference>
<name>A0ABV1EYN0_9BACI</name>
<evidence type="ECO:0000256" key="3">
    <source>
        <dbReference type="ARBA" id="ARBA00023002"/>
    </source>
</evidence>
<dbReference type="SUPFAM" id="SSF55447">
    <property type="entry name" value="CO dehydrogenase flavoprotein C-terminal domain-like"/>
    <property type="match status" value="1"/>
</dbReference>
<dbReference type="RefSeq" id="WP_349204558.1">
    <property type="nucleotide sequence ID" value="NZ_JBBMFN010000012.1"/>
</dbReference>
<dbReference type="PROSITE" id="PS51387">
    <property type="entry name" value="FAD_PCMH"/>
    <property type="match status" value="1"/>
</dbReference>
<keyword evidence="1" id="KW-0285">Flavoprotein</keyword>
<evidence type="ECO:0000256" key="1">
    <source>
        <dbReference type="ARBA" id="ARBA00022630"/>
    </source>
</evidence>
<keyword evidence="2" id="KW-0274">FAD</keyword>
<dbReference type="EMBL" id="JBBMFN010000012">
    <property type="protein sequence ID" value="MEQ2465443.1"/>
    <property type="molecule type" value="Genomic_DNA"/>
</dbReference>
<dbReference type="InterPro" id="IPR036318">
    <property type="entry name" value="FAD-bd_PCMH-like_sf"/>
</dbReference>
<dbReference type="PANTHER" id="PTHR42659:SF2">
    <property type="entry name" value="XANTHINE DEHYDROGENASE SUBUNIT C-RELATED"/>
    <property type="match status" value="1"/>
</dbReference>
<accession>A0ABV1EYN0</accession>
<proteinExistence type="predicted"/>
<dbReference type="InterPro" id="IPR051312">
    <property type="entry name" value="Diverse_Substr_Oxidored"/>
</dbReference>
<keyword evidence="3" id="KW-0560">Oxidoreductase</keyword>
<dbReference type="Proteomes" id="UP001465426">
    <property type="component" value="Unassembled WGS sequence"/>
</dbReference>
<dbReference type="InterPro" id="IPR005107">
    <property type="entry name" value="CO_DH_flav_C"/>
</dbReference>
<evidence type="ECO:0000313" key="6">
    <source>
        <dbReference type="Proteomes" id="UP001465426"/>
    </source>
</evidence>
<feature type="domain" description="FAD-binding PCMH-type" evidence="4">
    <location>
        <begin position="5"/>
        <end position="177"/>
    </location>
</feature>
<dbReference type="Pfam" id="PF00941">
    <property type="entry name" value="FAD_binding_5"/>
    <property type="match status" value="1"/>
</dbReference>